<dbReference type="GO" id="GO:0003677">
    <property type="term" value="F:DNA binding"/>
    <property type="evidence" value="ECO:0007669"/>
    <property type="project" value="UniProtKB-KW"/>
</dbReference>
<organism evidence="5 6">
    <name type="scientific">Rhodobacter aestuarii</name>
    <dbReference type="NCBI Taxonomy" id="453582"/>
    <lineage>
        <taxon>Bacteria</taxon>
        <taxon>Pseudomonadati</taxon>
        <taxon>Pseudomonadota</taxon>
        <taxon>Alphaproteobacteria</taxon>
        <taxon>Rhodobacterales</taxon>
        <taxon>Rhodobacter group</taxon>
        <taxon>Rhodobacter</taxon>
    </lineage>
</organism>
<keyword evidence="3" id="KW-0804">Transcription</keyword>
<dbReference type="Gene3D" id="3.30.450.80">
    <property type="entry name" value="Transcription factor LuxR-like, autoinducer-binding domain"/>
    <property type="match status" value="1"/>
</dbReference>
<evidence type="ECO:0000259" key="4">
    <source>
        <dbReference type="PROSITE" id="PS50043"/>
    </source>
</evidence>
<dbReference type="OrthoDB" id="3679796at2"/>
<dbReference type="RefSeq" id="WP_076483493.1">
    <property type="nucleotide sequence ID" value="NZ_FTOG01000001.1"/>
</dbReference>
<dbReference type="InterPro" id="IPR036693">
    <property type="entry name" value="TF_LuxR_autoind-bd_dom_sf"/>
</dbReference>
<dbReference type="STRING" id="453582.SAMN05421580_101582"/>
<dbReference type="SMART" id="SM00421">
    <property type="entry name" value="HTH_LUXR"/>
    <property type="match status" value="1"/>
</dbReference>
<dbReference type="GO" id="GO:0006355">
    <property type="term" value="P:regulation of DNA-templated transcription"/>
    <property type="evidence" value="ECO:0007669"/>
    <property type="project" value="InterPro"/>
</dbReference>
<evidence type="ECO:0000256" key="2">
    <source>
        <dbReference type="ARBA" id="ARBA00023125"/>
    </source>
</evidence>
<proteinExistence type="predicted"/>
<sequence>MLGHLENLLAVEDIAGLWSLHCDRMASFGFDRLIYGFTRFRTPHIEGNLDDTLVLSNHDPEYLKAFLGDKLFSQAPMVKWAAESNGAQSWRLVAERASAGLLSDEEKKVIALNQRFEVLAGYSIGFPDTSTRAKGAIGLCARPGLSQDEVDAIWNEHGRELWVLNSVLHLKISSLPFPAQRRPLTARQREVLEWVSDGKTTADIAQIMGVTQATVEKHLRLARETLEVETTAQAVLKAALQKQLFLTKY</sequence>
<accession>A0A1N7JC51</accession>
<feature type="domain" description="HTH luxR-type" evidence="4">
    <location>
        <begin position="177"/>
        <end position="242"/>
    </location>
</feature>
<dbReference type="PROSITE" id="PS50043">
    <property type="entry name" value="HTH_LUXR_2"/>
    <property type="match status" value="1"/>
</dbReference>
<protein>
    <submittedName>
        <fullName evidence="5">LuxR family transcriptional regulator</fullName>
    </submittedName>
</protein>
<keyword evidence="6" id="KW-1185">Reference proteome</keyword>
<evidence type="ECO:0000256" key="3">
    <source>
        <dbReference type="ARBA" id="ARBA00023163"/>
    </source>
</evidence>
<dbReference type="Gene3D" id="1.10.10.10">
    <property type="entry name" value="Winged helix-like DNA-binding domain superfamily/Winged helix DNA-binding domain"/>
    <property type="match status" value="1"/>
</dbReference>
<dbReference type="InterPro" id="IPR016032">
    <property type="entry name" value="Sig_transdc_resp-reg_C-effctor"/>
</dbReference>
<evidence type="ECO:0000256" key="1">
    <source>
        <dbReference type="ARBA" id="ARBA00023015"/>
    </source>
</evidence>
<dbReference type="InterPro" id="IPR036388">
    <property type="entry name" value="WH-like_DNA-bd_sf"/>
</dbReference>
<keyword evidence="2" id="KW-0238">DNA-binding</keyword>
<evidence type="ECO:0000313" key="6">
    <source>
        <dbReference type="Proteomes" id="UP000186221"/>
    </source>
</evidence>
<name>A0A1N7JC51_9RHOB</name>
<dbReference type="Pfam" id="PF00196">
    <property type="entry name" value="GerE"/>
    <property type="match status" value="1"/>
</dbReference>
<dbReference type="PANTHER" id="PTHR44688">
    <property type="entry name" value="DNA-BINDING TRANSCRIPTIONAL ACTIVATOR DEVR_DOSR"/>
    <property type="match status" value="1"/>
</dbReference>
<dbReference type="SUPFAM" id="SSF75516">
    <property type="entry name" value="Pheromone-binding domain of LuxR-like quorum-sensing transcription factors"/>
    <property type="match status" value="1"/>
</dbReference>
<dbReference type="PRINTS" id="PR00038">
    <property type="entry name" value="HTHLUXR"/>
</dbReference>
<gene>
    <name evidence="5" type="ORF">SAMN05421580_101582</name>
</gene>
<reference evidence="6" key="1">
    <citation type="submission" date="2017-01" db="EMBL/GenBank/DDBJ databases">
        <authorList>
            <person name="Varghese N."/>
            <person name="Submissions S."/>
        </authorList>
    </citation>
    <scope>NUCLEOTIDE SEQUENCE [LARGE SCALE GENOMIC DNA]</scope>
    <source>
        <strain evidence="6">DSM 19945</strain>
    </source>
</reference>
<dbReference type="InterPro" id="IPR005143">
    <property type="entry name" value="TF_LuxR_autoind-bd_dom"/>
</dbReference>
<dbReference type="EMBL" id="FTOG01000001">
    <property type="protein sequence ID" value="SIS46854.1"/>
    <property type="molecule type" value="Genomic_DNA"/>
</dbReference>
<dbReference type="Pfam" id="PF03472">
    <property type="entry name" value="Autoind_bind"/>
    <property type="match status" value="1"/>
</dbReference>
<keyword evidence="1" id="KW-0805">Transcription regulation</keyword>
<dbReference type="PANTHER" id="PTHR44688:SF16">
    <property type="entry name" value="DNA-BINDING TRANSCRIPTIONAL ACTIVATOR DEVR_DOSR"/>
    <property type="match status" value="1"/>
</dbReference>
<dbReference type="Proteomes" id="UP000186221">
    <property type="component" value="Unassembled WGS sequence"/>
</dbReference>
<dbReference type="AlphaFoldDB" id="A0A1N7JC51"/>
<dbReference type="CDD" id="cd06170">
    <property type="entry name" value="LuxR_C_like"/>
    <property type="match status" value="1"/>
</dbReference>
<dbReference type="InterPro" id="IPR000792">
    <property type="entry name" value="Tscrpt_reg_LuxR_C"/>
</dbReference>
<dbReference type="SUPFAM" id="SSF46894">
    <property type="entry name" value="C-terminal effector domain of the bipartite response regulators"/>
    <property type="match status" value="1"/>
</dbReference>
<evidence type="ECO:0000313" key="5">
    <source>
        <dbReference type="EMBL" id="SIS46854.1"/>
    </source>
</evidence>